<dbReference type="GO" id="GO:0005829">
    <property type="term" value="C:cytosol"/>
    <property type="evidence" value="ECO:0007669"/>
    <property type="project" value="TreeGrafter"/>
</dbReference>
<feature type="site" description="Part of a proton relay during catalysis" evidence="12">
    <location>
        <position position="47"/>
    </location>
</feature>
<evidence type="ECO:0000313" key="16">
    <source>
        <dbReference type="EMBL" id="KRL92463.1"/>
    </source>
</evidence>
<sequence>MDLKAADLMVAIVTPFTEANEINYPALDQLTEHLLANGANGFVIGGTTGETPTLSHDEKLALYRHFGALVAGRVPVIAGTGSNNTAETIAFTNEVATIDGIDAALVVVPPYNKPNQRGMLAHFTAVADAVDLPIMIYNIPGRTGVKMEVATLLQLAQHPQIVGVKQCASLPEMQALIEQAPADFAIFSGEDEQALVTKVLGGAGVISVAGHVYITQLRAMYDALAQGDVAKAGQLQRWLTPRMAALFMYPSPSPVKAVLNAQGFAVGGCRLPIVTLNDAEKQELATALQLPASALTDQLPLDLGGDLDA</sequence>
<dbReference type="InterPro" id="IPR005263">
    <property type="entry name" value="DapA"/>
</dbReference>
<organism evidence="16 17">
    <name type="scientific">Limosilactobacillus ingluviei DSM 15946</name>
    <dbReference type="NCBI Taxonomy" id="1423760"/>
    <lineage>
        <taxon>Bacteria</taxon>
        <taxon>Bacillati</taxon>
        <taxon>Bacillota</taxon>
        <taxon>Bacilli</taxon>
        <taxon>Lactobacillales</taxon>
        <taxon>Lactobacillaceae</taxon>
        <taxon>Limosilactobacillus</taxon>
    </lineage>
</organism>
<evidence type="ECO:0000256" key="12">
    <source>
        <dbReference type="HAMAP-Rule" id="MF_00418"/>
    </source>
</evidence>
<comment type="pathway">
    <text evidence="2 12">Amino-acid biosynthesis; L-lysine biosynthesis via DAP pathway; (S)-tetrahydrodipicolinate from L-aspartate: step 3/4.</text>
</comment>
<evidence type="ECO:0000313" key="17">
    <source>
        <dbReference type="Proteomes" id="UP000050816"/>
    </source>
</evidence>
<dbReference type="InterPro" id="IPR013785">
    <property type="entry name" value="Aldolase_TIM"/>
</dbReference>
<evidence type="ECO:0000256" key="4">
    <source>
        <dbReference type="ARBA" id="ARBA00012086"/>
    </source>
</evidence>
<dbReference type="Proteomes" id="UP000050816">
    <property type="component" value="Unassembled WGS sequence"/>
</dbReference>
<dbReference type="AlphaFoldDB" id="A0A0R1UGD2"/>
<evidence type="ECO:0000256" key="1">
    <source>
        <dbReference type="ARBA" id="ARBA00003294"/>
    </source>
</evidence>
<comment type="caution">
    <text evidence="12">Was originally thought to be a dihydrodipicolinate synthase (DHDPS), catalyzing the condensation of (S)-aspartate-beta-semialdehyde [(S)-ASA] and pyruvate to dihydrodipicolinate (DHDP). However, it was shown in E.coli that the product of the enzymatic reaction is not dihydrodipicolinate but in fact (4S)-4-hydroxy-2,3,4,5-tetrahydro-(2S)-dipicolinic acid (HTPA), and that the consecutive dehydration reaction leading to DHDP is not spontaneous but catalyzed by DapB.</text>
</comment>
<dbReference type="PANTHER" id="PTHR12128">
    <property type="entry name" value="DIHYDRODIPICOLINATE SYNTHASE"/>
    <property type="match status" value="1"/>
</dbReference>
<accession>A0A0R1UGD2</accession>
<dbReference type="GO" id="GO:0019877">
    <property type="term" value="P:diaminopimelate biosynthetic process"/>
    <property type="evidence" value="ECO:0007669"/>
    <property type="project" value="UniProtKB-UniRule"/>
</dbReference>
<comment type="catalytic activity">
    <reaction evidence="11 12">
        <text>L-aspartate 4-semialdehyde + pyruvate = (2S,4S)-4-hydroxy-2,3,4,5-tetrahydrodipicolinate + H2O + H(+)</text>
        <dbReference type="Rhea" id="RHEA:34171"/>
        <dbReference type="ChEBI" id="CHEBI:15361"/>
        <dbReference type="ChEBI" id="CHEBI:15377"/>
        <dbReference type="ChEBI" id="CHEBI:15378"/>
        <dbReference type="ChEBI" id="CHEBI:67139"/>
        <dbReference type="ChEBI" id="CHEBI:537519"/>
        <dbReference type="EC" id="4.3.3.7"/>
    </reaction>
</comment>
<keyword evidence="6 12" id="KW-0028">Amino-acid biosynthesis</keyword>
<proteinExistence type="inferred from homology"/>
<evidence type="ECO:0000256" key="13">
    <source>
        <dbReference type="PIRNR" id="PIRNR001365"/>
    </source>
</evidence>
<dbReference type="UniPathway" id="UPA00034">
    <property type="reaction ID" value="UER00017"/>
</dbReference>
<comment type="subcellular location">
    <subcellularLocation>
        <location evidence="12">Cytoplasm</location>
    </subcellularLocation>
</comment>
<evidence type="ECO:0000256" key="3">
    <source>
        <dbReference type="ARBA" id="ARBA00007592"/>
    </source>
</evidence>
<dbReference type="GO" id="GO:0008840">
    <property type="term" value="F:4-hydroxy-tetrahydrodipicolinate synthase activity"/>
    <property type="evidence" value="ECO:0007669"/>
    <property type="project" value="UniProtKB-UniRule"/>
</dbReference>
<gene>
    <name evidence="12" type="primary">dapA</name>
    <name evidence="16" type="ORF">FC43_GL001910</name>
</gene>
<protein>
    <recommendedName>
        <fullName evidence="4 12">4-hydroxy-tetrahydrodipicolinate synthase</fullName>
        <shortName evidence="12">HTPA synthase</shortName>
        <ecNumber evidence="4 12">4.3.3.7</ecNumber>
    </recommendedName>
</protein>
<evidence type="ECO:0000256" key="8">
    <source>
        <dbReference type="ARBA" id="ARBA00023154"/>
    </source>
</evidence>
<keyword evidence="5 12" id="KW-0963">Cytoplasm</keyword>
<comment type="caution">
    <text evidence="16">The sequence shown here is derived from an EMBL/GenBank/DDBJ whole genome shotgun (WGS) entry which is preliminary data.</text>
</comment>
<reference evidence="16 17" key="1">
    <citation type="journal article" date="2015" name="Genome Announc.">
        <title>Expanding the biotechnology potential of lactobacilli through comparative genomics of 213 strains and associated genera.</title>
        <authorList>
            <person name="Sun Z."/>
            <person name="Harris H.M."/>
            <person name="McCann A."/>
            <person name="Guo C."/>
            <person name="Argimon S."/>
            <person name="Zhang W."/>
            <person name="Yang X."/>
            <person name="Jeffery I.B."/>
            <person name="Cooney J.C."/>
            <person name="Kagawa T.F."/>
            <person name="Liu W."/>
            <person name="Song Y."/>
            <person name="Salvetti E."/>
            <person name="Wrobel A."/>
            <person name="Rasinkangas P."/>
            <person name="Parkhill J."/>
            <person name="Rea M.C."/>
            <person name="O'Sullivan O."/>
            <person name="Ritari J."/>
            <person name="Douillard F.P."/>
            <person name="Paul Ross R."/>
            <person name="Yang R."/>
            <person name="Briner A.E."/>
            <person name="Felis G.E."/>
            <person name="de Vos W.M."/>
            <person name="Barrangou R."/>
            <person name="Klaenhammer T.R."/>
            <person name="Caufield P.W."/>
            <person name="Cui Y."/>
            <person name="Zhang H."/>
            <person name="O'Toole P.W."/>
        </authorList>
    </citation>
    <scope>NUCLEOTIDE SEQUENCE [LARGE SCALE GENOMIC DNA]</scope>
    <source>
        <strain evidence="16 17">DSM 15946</strain>
    </source>
</reference>
<keyword evidence="10 12" id="KW-0704">Schiff base</keyword>
<dbReference type="PATRIC" id="fig|1423760.3.peg.1999"/>
<dbReference type="GeneID" id="82933102"/>
<dbReference type="EMBL" id="AZFK01000004">
    <property type="protein sequence ID" value="KRL92463.1"/>
    <property type="molecule type" value="Genomic_DNA"/>
</dbReference>
<dbReference type="InterPro" id="IPR020625">
    <property type="entry name" value="Schiff_base-form_aldolases_AS"/>
</dbReference>
<dbReference type="EC" id="4.3.3.7" evidence="4 12"/>
<dbReference type="PRINTS" id="PR00146">
    <property type="entry name" value="DHPICSNTHASE"/>
</dbReference>
<feature type="binding site" evidence="12 15">
    <location>
        <position position="206"/>
    </location>
    <ligand>
        <name>pyruvate</name>
        <dbReference type="ChEBI" id="CHEBI:15361"/>
    </ligand>
</feature>
<keyword evidence="8 12" id="KW-0457">Lysine biosynthesis</keyword>
<dbReference type="SMART" id="SM01130">
    <property type="entry name" value="DHDPS"/>
    <property type="match status" value="1"/>
</dbReference>
<evidence type="ECO:0000256" key="11">
    <source>
        <dbReference type="ARBA" id="ARBA00047836"/>
    </source>
</evidence>
<evidence type="ECO:0000256" key="7">
    <source>
        <dbReference type="ARBA" id="ARBA00022915"/>
    </source>
</evidence>
<dbReference type="PIRSF" id="PIRSF001365">
    <property type="entry name" value="DHDPS"/>
    <property type="match status" value="1"/>
</dbReference>
<dbReference type="PANTHER" id="PTHR12128:SF66">
    <property type="entry name" value="4-HYDROXY-2-OXOGLUTARATE ALDOLASE, MITOCHONDRIAL"/>
    <property type="match status" value="1"/>
</dbReference>
<name>A0A0R1UGD2_9LACO</name>
<dbReference type="GO" id="GO:0009089">
    <property type="term" value="P:lysine biosynthetic process via diaminopimelate"/>
    <property type="evidence" value="ECO:0007669"/>
    <property type="project" value="UniProtKB-UniRule"/>
</dbReference>
<comment type="similarity">
    <text evidence="3 12 13">Belongs to the DapA family.</text>
</comment>
<dbReference type="CDD" id="cd00950">
    <property type="entry name" value="DHDPS"/>
    <property type="match status" value="1"/>
</dbReference>
<keyword evidence="9 12" id="KW-0456">Lyase</keyword>
<comment type="function">
    <text evidence="1 12">Catalyzes the condensation of (S)-aspartate-beta-semialdehyde [(S)-ASA] and pyruvate to 4-hydroxy-tetrahydrodipicolinate (HTPA).</text>
</comment>
<dbReference type="NCBIfam" id="TIGR00674">
    <property type="entry name" value="dapA"/>
    <property type="match status" value="1"/>
</dbReference>
<dbReference type="RefSeq" id="WP_019205315.1">
    <property type="nucleotide sequence ID" value="NZ_AZFK01000004.1"/>
</dbReference>
<dbReference type="PROSITE" id="PS00666">
    <property type="entry name" value="DHDPS_2"/>
    <property type="match status" value="1"/>
</dbReference>
<evidence type="ECO:0000256" key="15">
    <source>
        <dbReference type="PIRSR" id="PIRSR001365-2"/>
    </source>
</evidence>
<keyword evidence="7 12" id="KW-0220">Diaminopimelate biosynthesis</keyword>
<dbReference type="Pfam" id="PF00701">
    <property type="entry name" value="DHDPS"/>
    <property type="match status" value="1"/>
</dbReference>
<dbReference type="HAMAP" id="MF_00418">
    <property type="entry name" value="DapA"/>
    <property type="match status" value="1"/>
</dbReference>
<comment type="subunit">
    <text evidence="12">Homotetramer; dimer of dimers.</text>
</comment>
<feature type="active site" description="Proton donor/acceptor" evidence="12 14">
    <location>
        <position position="137"/>
    </location>
</feature>
<feature type="site" description="Part of a proton relay during catalysis" evidence="12">
    <location>
        <position position="111"/>
    </location>
</feature>
<feature type="active site" description="Schiff-base intermediate with substrate" evidence="12 14">
    <location>
        <position position="165"/>
    </location>
</feature>
<evidence type="ECO:0000256" key="6">
    <source>
        <dbReference type="ARBA" id="ARBA00022605"/>
    </source>
</evidence>
<dbReference type="SUPFAM" id="SSF51569">
    <property type="entry name" value="Aldolase"/>
    <property type="match status" value="1"/>
</dbReference>
<feature type="binding site" evidence="12 15">
    <location>
        <position position="48"/>
    </location>
    <ligand>
        <name>pyruvate</name>
        <dbReference type="ChEBI" id="CHEBI:15361"/>
    </ligand>
</feature>
<evidence type="ECO:0000256" key="10">
    <source>
        <dbReference type="ARBA" id="ARBA00023270"/>
    </source>
</evidence>
<evidence type="ECO:0000256" key="14">
    <source>
        <dbReference type="PIRSR" id="PIRSR001365-1"/>
    </source>
</evidence>
<evidence type="ECO:0000256" key="5">
    <source>
        <dbReference type="ARBA" id="ARBA00022490"/>
    </source>
</evidence>
<evidence type="ECO:0000256" key="9">
    <source>
        <dbReference type="ARBA" id="ARBA00023239"/>
    </source>
</evidence>
<dbReference type="Gene3D" id="3.20.20.70">
    <property type="entry name" value="Aldolase class I"/>
    <property type="match status" value="1"/>
</dbReference>
<dbReference type="InterPro" id="IPR002220">
    <property type="entry name" value="DapA-like"/>
</dbReference>
<evidence type="ECO:0000256" key="2">
    <source>
        <dbReference type="ARBA" id="ARBA00005120"/>
    </source>
</evidence>